<dbReference type="AlphaFoldDB" id="A0A8S9ZL78"/>
<evidence type="ECO:0000313" key="3">
    <source>
        <dbReference type="Proteomes" id="UP000605970"/>
    </source>
</evidence>
<reference evidence="2" key="1">
    <citation type="journal article" date="2020" name="Ecol. Evol.">
        <title>Genome structure and content of the rice root-knot nematode (Meloidogyne graminicola).</title>
        <authorList>
            <person name="Phan N.T."/>
            <person name="Danchin E.G.J."/>
            <person name="Klopp C."/>
            <person name="Perfus-Barbeoch L."/>
            <person name="Kozlowski D.K."/>
            <person name="Koutsovoulos G.D."/>
            <person name="Lopez-Roques C."/>
            <person name="Bouchez O."/>
            <person name="Zahm M."/>
            <person name="Besnard G."/>
            <person name="Bellafiore S."/>
        </authorList>
    </citation>
    <scope>NUCLEOTIDE SEQUENCE</scope>
    <source>
        <strain evidence="2">VN-18</strain>
    </source>
</reference>
<evidence type="ECO:0000313" key="2">
    <source>
        <dbReference type="EMBL" id="KAF7634050.1"/>
    </source>
</evidence>
<proteinExistence type="predicted"/>
<keyword evidence="3" id="KW-1185">Reference proteome</keyword>
<sequence length="100" mass="11456">KIQRKFETNFINPILLQIVSNSVTQYLPQNTVELLKTGGKINIPPHIYPEIFNEIIRFYNLEDLLTLMKQKSELGSTSGVGRGSRSRRVSNRRGRGRGQQ</sequence>
<protein>
    <submittedName>
        <fullName evidence="2">Uncharacterized protein</fullName>
    </submittedName>
</protein>
<feature type="region of interest" description="Disordered" evidence="1">
    <location>
        <begin position="74"/>
        <end position="100"/>
    </location>
</feature>
<dbReference type="EMBL" id="JABEBT010000065">
    <property type="protein sequence ID" value="KAF7634050.1"/>
    <property type="molecule type" value="Genomic_DNA"/>
</dbReference>
<feature type="compositionally biased region" description="Basic residues" evidence="1">
    <location>
        <begin position="84"/>
        <end position="100"/>
    </location>
</feature>
<comment type="caution">
    <text evidence="2">The sequence shown here is derived from an EMBL/GenBank/DDBJ whole genome shotgun (WGS) entry which is preliminary data.</text>
</comment>
<feature type="non-terminal residue" evidence="2">
    <location>
        <position position="100"/>
    </location>
</feature>
<organism evidence="2 3">
    <name type="scientific">Meloidogyne graminicola</name>
    <dbReference type="NCBI Taxonomy" id="189291"/>
    <lineage>
        <taxon>Eukaryota</taxon>
        <taxon>Metazoa</taxon>
        <taxon>Ecdysozoa</taxon>
        <taxon>Nematoda</taxon>
        <taxon>Chromadorea</taxon>
        <taxon>Rhabditida</taxon>
        <taxon>Tylenchina</taxon>
        <taxon>Tylenchomorpha</taxon>
        <taxon>Tylenchoidea</taxon>
        <taxon>Meloidogynidae</taxon>
        <taxon>Meloidogyninae</taxon>
        <taxon>Meloidogyne</taxon>
    </lineage>
</organism>
<dbReference type="Proteomes" id="UP000605970">
    <property type="component" value="Unassembled WGS sequence"/>
</dbReference>
<gene>
    <name evidence="2" type="ORF">Mgra_00006575</name>
</gene>
<accession>A0A8S9ZL78</accession>
<evidence type="ECO:0000256" key="1">
    <source>
        <dbReference type="SAM" id="MobiDB-lite"/>
    </source>
</evidence>
<name>A0A8S9ZL78_9BILA</name>